<proteinExistence type="predicted"/>
<evidence type="ECO:0000256" key="1">
    <source>
        <dbReference type="SAM" id="MobiDB-lite"/>
    </source>
</evidence>
<evidence type="ECO:0000313" key="2">
    <source>
        <dbReference type="EMBL" id="KAJ1904446.1"/>
    </source>
</evidence>
<feature type="compositionally biased region" description="Basic and acidic residues" evidence="1">
    <location>
        <begin position="37"/>
        <end position="53"/>
    </location>
</feature>
<feature type="region of interest" description="Disordered" evidence="1">
    <location>
        <begin position="1"/>
        <end position="129"/>
    </location>
</feature>
<protein>
    <submittedName>
        <fullName evidence="2">Uncharacterized protein</fullName>
    </submittedName>
</protein>
<name>A0A9W7ZHY8_9FUNG</name>
<evidence type="ECO:0000313" key="3">
    <source>
        <dbReference type="Proteomes" id="UP001150569"/>
    </source>
</evidence>
<dbReference type="EMBL" id="JANBPT010001934">
    <property type="protein sequence ID" value="KAJ1904446.1"/>
    <property type="molecule type" value="Genomic_DNA"/>
</dbReference>
<accession>A0A9W7ZHY8</accession>
<feature type="compositionally biased region" description="Acidic residues" evidence="1">
    <location>
        <begin position="82"/>
        <end position="94"/>
    </location>
</feature>
<dbReference type="AlphaFoldDB" id="A0A9W7ZHY8"/>
<feature type="compositionally biased region" description="Basic and acidic residues" evidence="1">
    <location>
        <begin position="61"/>
        <end position="74"/>
    </location>
</feature>
<reference evidence="2" key="1">
    <citation type="submission" date="2022-07" db="EMBL/GenBank/DDBJ databases">
        <title>Phylogenomic reconstructions and comparative analyses of Kickxellomycotina fungi.</title>
        <authorList>
            <person name="Reynolds N.K."/>
            <person name="Stajich J.E."/>
            <person name="Barry K."/>
            <person name="Grigoriev I.V."/>
            <person name="Crous P."/>
            <person name="Smith M.E."/>
        </authorList>
    </citation>
    <scope>NUCLEOTIDE SEQUENCE</scope>
    <source>
        <strain evidence="2">RSA 861</strain>
    </source>
</reference>
<dbReference type="Proteomes" id="UP001150569">
    <property type="component" value="Unassembled WGS sequence"/>
</dbReference>
<keyword evidence="3" id="KW-1185">Reference proteome</keyword>
<organism evidence="2 3">
    <name type="scientific">Tieghemiomyces parasiticus</name>
    <dbReference type="NCBI Taxonomy" id="78921"/>
    <lineage>
        <taxon>Eukaryota</taxon>
        <taxon>Fungi</taxon>
        <taxon>Fungi incertae sedis</taxon>
        <taxon>Zoopagomycota</taxon>
        <taxon>Kickxellomycotina</taxon>
        <taxon>Dimargaritomycetes</taxon>
        <taxon>Dimargaritales</taxon>
        <taxon>Dimargaritaceae</taxon>
        <taxon>Tieghemiomyces</taxon>
    </lineage>
</organism>
<sequence length="129" mass="14099">MLDQLAHLIDPALAESNATPTAKDTKMMKKKQKSGVKTKDDGKESRPIKEISKAKSTKKTATPEKAKATKKKDTIPAAAAMEVDDDEEEEEEESVFAGMAKRAGKPADQSRQKKKARKENSTPKKASTK</sequence>
<comment type="caution">
    <text evidence="2">The sequence shown here is derived from an EMBL/GenBank/DDBJ whole genome shotgun (WGS) entry which is preliminary data.</text>
</comment>
<gene>
    <name evidence="2" type="ORF">IWQ60_012443</name>
</gene>